<comment type="caution">
    <text evidence="1">The sequence shown here is derived from an EMBL/GenBank/DDBJ whole genome shotgun (WGS) entry which is preliminary data.</text>
</comment>
<proteinExistence type="predicted"/>
<protein>
    <submittedName>
        <fullName evidence="1">Uncharacterized protein</fullName>
    </submittedName>
</protein>
<sequence length="80" mass="9458">MPYFIIELRERVIADGQKGVVIAVGSAHNKSAHYLVRLDNEHRDIWFSKDEVVPAAYQEKKGKRWWSRLGFRIHLGWPKR</sequence>
<name>A0A0F9T0M2_9ZZZZ</name>
<dbReference type="EMBL" id="LAZR01002068">
    <property type="protein sequence ID" value="KKN35018.1"/>
    <property type="molecule type" value="Genomic_DNA"/>
</dbReference>
<accession>A0A0F9T0M2</accession>
<reference evidence="1" key="1">
    <citation type="journal article" date="2015" name="Nature">
        <title>Complex archaea that bridge the gap between prokaryotes and eukaryotes.</title>
        <authorList>
            <person name="Spang A."/>
            <person name="Saw J.H."/>
            <person name="Jorgensen S.L."/>
            <person name="Zaremba-Niedzwiedzka K."/>
            <person name="Martijn J."/>
            <person name="Lind A.E."/>
            <person name="van Eijk R."/>
            <person name="Schleper C."/>
            <person name="Guy L."/>
            <person name="Ettema T.J."/>
        </authorList>
    </citation>
    <scope>NUCLEOTIDE SEQUENCE</scope>
</reference>
<dbReference type="AlphaFoldDB" id="A0A0F9T0M2"/>
<organism evidence="1">
    <name type="scientific">marine sediment metagenome</name>
    <dbReference type="NCBI Taxonomy" id="412755"/>
    <lineage>
        <taxon>unclassified sequences</taxon>
        <taxon>metagenomes</taxon>
        <taxon>ecological metagenomes</taxon>
    </lineage>
</organism>
<evidence type="ECO:0000313" key="1">
    <source>
        <dbReference type="EMBL" id="KKN35018.1"/>
    </source>
</evidence>
<gene>
    <name evidence="1" type="ORF">LCGC14_0787670</name>
</gene>